<reference evidence="2" key="2">
    <citation type="submission" date="2020-09" db="EMBL/GenBank/DDBJ databases">
        <authorList>
            <person name="Sun Q."/>
            <person name="Zhou Y."/>
        </authorList>
    </citation>
    <scope>NUCLEOTIDE SEQUENCE</scope>
    <source>
        <strain evidence="2">CGMCC 1.15448</strain>
    </source>
</reference>
<dbReference type="EMBL" id="BMJC01000003">
    <property type="protein sequence ID" value="GGB02526.1"/>
    <property type="molecule type" value="Genomic_DNA"/>
</dbReference>
<dbReference type="InterPro" id="IPR018490">
    <property type="entry name" value="cNMP-bd_dom_sf"/>
</dbReference>
<dbReference type="Proteomes" id="UP000607559">
    <property type="component" value="Unassembled WGS sequence"/>
</dbReference>
<dbReference type="Gene3D" id="2.60.120.10">
    <property type="entry name" value="Jelly Rolls"/>
    <property type="match status" value="1"/>
</dbReference>
<dbReference type="Pfam" id="PF00027">
    <property type="entry name" value="cNMP_binding"/>
    <property type="match status" value="1"/>
</dbReference>
<feature type="domain" description="Cyclic nucleotide-binding" evidence="1">
    <location>
        <begin position="40"/>
        <end position="121"/>
    </location>
</feature>
<dbReference type="InterPro" id="IPR000595">
    <property type="entry name" value="cNMP-bd_dom"/>
</dbReference>
<accession>A0A8J2UDI1</accession>
<keyword evidence="3" id="KW-1185">Reference proteome</keyword>
<evidence type="ECO:0000313" key="2">
    <source>
        <dbReference type="EMBL" id="GGB02526.1"/>
    </source>
</evidence>
<organism evidence="2 3">
    <name type="scientific">Puia dinghuensis</name>
    <dbReference type="NCBI Taxonomy" id="1792502"/>
    <lineage>
        <taxon>Bacteria</taxon>
        <taxon>Pseudomonadati</taxon>
        <taxon>Bacteroidota</taxon>
        <taxon>Chitinophagia</taxon>
        <taxon>Chitinophagales</taxon>
        <taxon>Chitinophagaceae</taxon>
        <taxon>Puia</taxon>
    </lineage>
</organism>
<evidence type="ECO:0000313" key="3">
    <source>
        <dbReference type="Proteomes" id="UP000607559"/>
    </source>
</evidence>
<comment type="caution">
    <text evidence="2">The sequence shown here is derived from an EMBL/GenBank/DDBJ whole genome shotgun (WGS) entry which is preliminary data.</text>
</comment>
<dbReference type="SUPFAM" id="SSF51206">
    <property type="entry name" value="cAMP-binding domain-like"/>
    <property type="match status" value="1"/>
</dbReference>
<gene>
    <name evidence="2" type="ORF">GCM10011511_27250</name>
</gene>
<reference evidence="2" key="1">
    <citation type="journal article" date="2014" name="Int. J. Syst. Evol. Microbiol.">
        <title>Complete genome sequence of Corynebacterium casei LMG S-19264T (=DSM 44701T), isolated from a smear-ripened cheese.</title>
        <authorList>
            <consortium name="US DOE Joint Genome Institute (JGI-PGF)"/>
            <person name="Walter F."/>
            <person name="Albersmeier A."/>
            <person name="Kalinowski J."/>
            <person name="Ruckert C."/>
        </authorList>
    </citation>
    <scope>NUCLEOTIDE SEQUENCE</scope>
    <source>
        <strain evidence="2">CGMCC 1.15448</strain>
    </source>
</reference>
<dbReference type="CDD" id="cd00038">
    <property type="entry name" value="CAP_ED"/>
    <property type="match status" value="1"/>
</dbReference>
<protein>
    <submittedName>
        <fullName evidence="2">cAMP-binding protein</fullName>
    </submittedName>
</protein>
<evidence type="ECO:0000259" key="1">
    <source>
        <dbReference type="Pfam" id="PF00027"/>
    </source>
</evidence>
<proteinExistence type="predicted"/>
<sequence>MAANILITMYEALFQYIETRSGLRLTDDERSIIESKFIPKRLLKRQYFLQEGDVCKKIAFIVKGAARMFSIDDKGHEHIVRFGLESWWLGDHESFNLLTPSRYHIEVLEDTDLLVITTVHAHELRDEVRAFDLTVKAMDRQLSVATQKRIHAAISMTAEERYDDLVNTYPQFLQRFPQSMIASYLGISPETLSRMRRKMT</sequence>
<dbReference type="AlphaFoldDB" id="A0A8J2UDI1"/>
<dbReference type="InterPro" id="IPR014710">
    <property type="entry name" value="RmlC-like_jellyroll"/>
</dbReference>
<name>A0A8J2UDI1_9BACT</name>